<keyword evidence="3" id="KW-1185">Reference proteome</keyword>
<dbReference type="Proteomes" id="UP000002969">
    <property type="component" value="Unassembled WGS sequence"/>
</dbReference>
<accession>A0ABN0AT18</accession>
<evidence type="ECO:0000256" key="1">
    <source>
        <dbReference type="SAM" id="Phobius"/>
    </source>
</evidence>
<name>A0ABN0AT18_CHRGE</name>
<evidence type="ECO:0000313" key="3">
    <source>
        <dbReference type="Proteomes" id="UP000002969"/>
    </source>
</evidence>
<proteinExistence type="predicted"/>
<comment type="caution">
    <text evidence="2">The sequence shown here is derived from an EMBL/GenBank/DDBJ whole genome shotgun (WGS) entry which is preliminary data.</text>
</comment>
<evidence type="ECO:0000313" key="2">
    <source>
        <dbReference type="EMBL" id="EFK36287.1"/>
    </source>
</evidence>
<protein>
    <submittedName>
        <fullName evidence="2">Uncharacterized protein</fullName>
    </submittedName>
</protein>
<keyword evidence="1" id="KW-1133">Transmembrane helix</keyword>
<keyword evidence="1" id="KW-0472">Membrane</keyword>
<dbReference type="EMBL" id="ACKQ02000006">
    <property type="protein sequence ID" value="EFK36287.1"/>
    <property type="molecule type" value="Genomic_DNA"/>
</dbReference>
<gene>
    <name evidence="2" type="ORF">HMPREF0204_11734</name>
</gene>
<organism evidence="2 3">
    <name type="scientific">Chryseobacterium gleum ATCC 35910</name>
    <dbReference type="NCBI Taxonomy" id="525257"/>
    <lineage>
        <taxon>Bacteria</taxon>
        <taxon>Pseudomonadati</taxon>
        <taxon>Bacteroidota</taxon>
        <taxon>Flavobacteriia</taxon>
        <taxon>Flavobacteriales</taxon>
        <taxon>Weeksellaceae</taxon>
        <taxon>Chryseobacterium group</taxon>
        <taxon>Chryseobacterium</taxon>
    </lineage>
</organism>
<feature type="transmembrane region" description="Helical" evidence="1">
    <location>
        <begin position="29"/>
        <end position="48"/>
    </location>
</feature>
<keyword evidence="1" id="KW-0812">Transmembrane</keyword>
<reference evidence="2" key="1">
    <citation type="submission" date="2010-06" db="EMBL/GenBank/DDBJ databases">
        <authorList>
            <person name="Muzny D."/>
            <person name="Qin X."/>
            <person name="Buhay C."/>
            <person name="Dugan-Rocha S."/>
            <person name="Ding Y."/>
            <person name="Chen G."/>
            <person name="Hawes A."/>
            <person name="Holder M."/>
            <person name="Jhangiani S."/>
            <person name="Johnson A."/>
            <person name="Khan Z."/>
            <person name="Li Z."/>
            <person name="Liu W."/>
            <person name="Liu X."/>
            <person name="Perez L."/>
            <person name="Shen H."/>
            <person name="Wang Q."/>
            <person name="Watt J."/>
            <person name="Xi L."/>
            <person name="Xin Y."/>
            <person name="Zhou J."/>
            <person name="Deng J."/>
            <person name="Jiang H."/>
            <person name="Liu Y."/>
            <person name="Qu J."/>
            <person name="Song X.-Z."/>
            <person name="Zhang L."/>
            <person name="Villasana D."/>
            <person name="Johnson A."/>
            <person name="Liu J."/>
            <person name="Liyanage D."/>
            <person name="Lorensuhewa L."/>
            <person name="Robinson T."/>
            <person name="Song A."/>
            <person name="Song B.-B."/>
            <person name="Dinh H."/>
            <person name="Thornton R."/>
            <person name="Coyle M."/>
            <person name="Francisco L."/>
            <person name="Jackson L."/>
            <person name="Javaid M."/>
            <person name="Korchina V."/>
            <person name="Kovar C."/>
            <person name="Mata R."/>
            <person name="Mathew T."/>
            <person name="Ngo R."/>
            <person name="Nguyen L."/>
            <person name="Nguyen N."/>
            <person name="Okwuonu G."/>
            <person name="Ongeri F."/>
            <person name="Pham C."/>
            <person name="Simmons D."/>
            <person name="Wilczek-Boney K."/>
            <person name="Hale W."/>
            <person name="Jakkamsetti A."/>
            <person name="Pham P."/>
            <person name="Ruth R."/>
            <person name="San Lucas F."/>
            <person name="Warren J."/>
            <person name="Zhang J."/>
            <person name="Zhao Z."/>
            <person name="Zhou C."/>
            <person name="Zhu D."/>
            <person name="Lee S."/>
            <person name="Bess C."/>
            <person name="Blankenburg K."/>
            <person name="Forbes L."/>
            <person name="Fu Q."/>
            <person name="Gubbala S."/>
            <person name="Hirani K."/>
            <person name="Jayaseelan J.C."/>
            <person name="Lara F."/>
            <person name="Munidasa M."/>
            <person name="Palculict T."/>
            <person name="Patil S."/>
            <person name="Pu L.-L."/>
            <person name="Saada N."/>
            <person name="Tang L."/>
            <person name="Weissenberger G."/>
            <person name="Zhu Y."/>
            <person name="Hemphill L."/>
            <person name="Shang Y."/>
            <person name="Youmans B."/>
            <person name="Ayvaz T."/>
            <person name="Ross M."/>
            <person name="Santibanez J."/>
            <person name="Aqrawi P."/>
            <person name="Gross S."/>
            <person name="Joshi V."/>
            <person name="Fowler G."/>
            <person name="Nazareth L."/>
            <person name="Reid J."/>
            <person name="Worley K."/>
            <person name="Petrosino J."/>
            <person name="Highlander S."/>
            <person name="Gibbs R."/>
        </authorList>
    </citation>
    <scope>NUCLEOTIDE SEQUENCE [LARGE SCALE GENOMIC DNA]</scope>
    <source>
        <strain evidence="2">ATCC 35910</strain>
    </source>
</reference>
<sequence length="57" mass="6705">MILQYQKKLCKDELIPICALINKPTVKELVLLIYLSFLMIYDVLYALLKMKIIADFI</sequence>